<reference evidence="1" key="1">
    <citation type="submission" date="2019-10" db="EMBL/GenBank/DDBJ databases">
        <authorList>
            <consortium name="DOE Joint Genome Institute"/>
            <person name="Kuo A."/>
            <person name="Miyauchi S."/>
            <person name="Kiss E."/>
            <person name="Drula E."/>
            <person name="Kohler A."/>
            <person name="Sanchez-Garcia M."/>
            <person name="Andreopoulos B."/>
            <person name="Barry K.W."/>
            <person name="Bonito G."/>
            <person name="Buee M."/>
            <person name="Carver A."/>
            <person name="Chen C."/>
            <person name="Cichocki N."/>
            <person name="Clum A."/>
            <person name="Culley D."/>
            <person name="Crous P.W."/>
            <person name="Fauchery L."/>
            <person name="Girlanda M."/>
            <person name="Hayes R."/>
            <person name="Keri Z."/>
            <person name="Labutti K."/>
            <person name="Lipzen A."/>
            <person name="Lombard V."/>
            <person name="Magnuson J."/>
            <person name="Maillard F."/>
            <person name="Morin E."/>
            <person name="Murat C."/>
            <person name="Nolan M."/>
            <person name="Ohm R."/>
            <person name="Pangilinan J."/>
            <person name="Pereira M."/>
            <person name="Perotto S."/>
            <person name="Peter M."/>
            <person name="Riley R."/>
            <person name="Sitrit Y."/>
            <person name="Stielow B."/>
            <person name="Szollosi G."/>
            <person name="Zifcakova L."/>
            <person name="Stursova M."/>
            <person name="Spatafora J.W."/>
            <person name="Tedersoo L."/>
            <person name="Vaario L.-M."/>
            <person name="Yamada A."/>
            <person name="Yan M."/>
            <person name="Wang P."/>
            <person name="Xu J."/>
            <person name="Bruns T."/>
            <person name="Baldrian P."/>
            <person name="Vilgalys R."/>
            <person name="Henrissat B."/>
            <person name="Grigoriev I.V."/>
            <person name="Hibbett D."/>
            <person name="Nagy L.G."/>
            <person name="Martin F.M."/>
        </authorList>
    </citation>
    <scope>NUCLEOTIDE SEQUENCE</scope>
    <source>
        <strain evidence="1">P2</strain>
    </source>
</reference>
<proteinExistence type="predicted"/>
<dbReference type="EMBL" id="MU117987">
    <property type="protein sequence ID" value="KAF9650183.1"/>
    <property type="molecule type" value="Genomic_DNA"/>
</dbReference>
<reference evidence="1" key="2">
    <citation type="journal article" date="2020" name="Nat. Commun.">
        <title>Large-scale genome sequencing of mycorrhizal fungi provides insights into the early evolution of symbiotic traits.</title>
        <authorList>
            <person name="Miyauchi S."/>
            <person name="Kiss E."/>
            <person name="Kuo A."/>
            <person name="Drula E."/>
            <person name="Kohler A."/>
            <person name="Sanchez-Garcia M."/>
            <person name="Morin E."/>
            <person name="Andreopoulos B."/>
            <person name="Barry K.W."/>
            <person name="Bonito G."/>
            <person name="Buee M."/>
            <person name="Carver A."/>
            <person name="Chen C."/>
            <person name="Cichocki N."/>
            <person name="Clum A."/>
            <person name="Culley D."/>
            <person name="Crous P.W."/>
            <person name="Fauchery L."/>
            <person name="Girlanda M."/>
            <person name="Hayes R.D."/>
            <person name="Keri Z."/>
            <person name="LaButti K."/>
            <person name="Lipzen A."/>
            <person name="Lombard V."/>
            <person name="Magnuson J."/>
            <person name="Maillard F."/>
            <person name="Murat C."/>
            <person name="Nolan M."/>
            <person name="Ohm R.A."/>
            <person name="Pangilinan J."/>
            <person name="Pereira M.F."/>
            <person name="Perotto S."/>
            <person name="Peter M."/>
            <person name="Pfister S."/>
            <person name="Riley R."/>
            <person name="Sitrit Y."/>
            <person name="Stielow J.B."/>
            <person name="Szollosi G."/>
            <person name="Zifcakova L."/>
            <person name="Stursova M."/>
            <person name="Spatafora J.W."/>
            <person name="Tedersoo L."/>
            <person name="Vaario L.M."/>
            <person name="Yamada A."/>
            <person name="Yan M."/>
            <person name="Wang P."/>
            <person name="Xu J."/>
            <person name="Bruns T."/>
            <person name="Baldrian P."/>
            <person name="Vilgalys R."/>
            <person name="Dunand C."/>
            <person name="Henrissat B."/>
            <person name="Grigoriev I.V."/>
            <person name="Hibbett D."/>
            <person name="Nagy L.G."/>
            <person name="Martin F.M."/>
        </authorList>
    </citation>
    <scope>NUCLEOTIDE SEQUENCE</scope>
    <source>
        <strain evidence="1">P2</strain>
    </source>
</reference>
<name>A0ACB6ZLJ1_THEGA</name>
<protein>
    <submittedName>
        <fullName evidence="1">Uncharacterized protein</fullName>
    </submittedName>
</protein>
<organism evidence="1 2">
    <name type="scientific">Thelephora ganbajun</name>
    <name type="common">Ganba fungus</name>
    <dbReference type="NCBI Taxonomy" id="370292"/>
    <lineage>
        <taxon>Eukaryota</taxon>
        <taxon>Fungi</taxon>
        <taxon>Dikarya</taxon>
        <taxon>Basidiomycota</taxon>
        <taxon>Agaricomycotina</taxon>
        <taxon>Agaricomycetes</taxon>
        <taxon>Thelephorales</taxon>
        <taxon>Thelephoraceae</taxon>
        <taxon>Thelephora</taxon>
    </lineage>
</organism>
<accession>A0ACB6ZLJ1</accession>
<comment type="caution">
    <text evidence="1">The sequence shown here is derived from an EMBL/GenBank/DDBJ whole genome shotgun (WGS) entry which is preliminary data.</text>
</comment>
<evidence type="ECO:0000313" key="1">
    <source>
        <dbReference type="EMBL" id="KAF9650183.1"/>
    </source>
</evidence>
<evidence type="ECO:0000313" key="2">
    <source>
        <dbReference type="Proteomes" id="UP000886501"/>
    </source>
</evidence>
<sequence>MLPGCVEYTSVPMGQFPGEPFSYFRAIAWEVLSPKLEWLLWDIDKAYVTLTSFRLFLSPHLKRITLYGYSGLMSCIPRDKLDIPAQIILSFPASLEDLSLMCGQGHEEPLKDAISTFVRRCGSSLRRFSSHAPLSEAAIFHLMQLPNLRSWVIVQKPPRTIPTSIFPSLKQLRFHKTMALPWLRLLASHGKGTLQNGSASPTLHIHVRETLTSITCPCTTIDNPTLLSSAADFRNLAVLCLQTYCSNVEGCRFHLADNDMENLVVMLPRLEKLEPGQACCFGSCNTTVASLLMASVHCLDLIKLEIHFNTRTIVGGIQRLLGGGFGHDKVKCKLRNLAVGYLLLRVCGEDIETVAMGFKFIFPCLTDFADQSGLWYELGCRIRD</sequence>
<dbReference type="Proteomes" id="UP000886501">
    <property type="component" value="Unassembled WGS sequence"/>
</dbReference>
<gene>
    <name evidence="1" type="ORF">BDM02DRAFT_3112402</name>
</gene>
<keyword evidence="2" id="KW-1185">Reference proteome</keyword>